<feature type="compositionally biased region" description="Basic and acidic residues" evidence="3">
    <location>
        <begin position="1300"/>
        <end position="1309"/>
    </location>
</feature>
<name>A0A9W6YKC1_9STRA</name>
<evidence type="ECO:0000256" key="3">
    <source>
        <dbReference type="SAM" id="MobiDB-lite"/>
    </source>
</evidence>
<evidence type="ECO:0000313" key="6">
    <source>
        <dbReference type="Proteomes" id="UP001165083"/>
    </source>
</evidence>
<feature type="region of interest" description="Disordered" evidence="3">
    <location>
        <begin position="874"/>
        <end position="954"/>
    </location>
</feature>
<feature type="compositionally biased region" description="Low complexity" evidence="3">
    <location>
        <begin position="229"/>
        <end position="256"/>
    </location>
</feature>
<feature type="compositionally biased region" description="Basic residues" evidence="3">
    <location>
        <begin position="109"/>
        <end position="123"/>
    </location>
</feature>
<feature type="domain" description="SET" evidence="4">
    <location>
        <begin position="1158"/>
        <end position="1274"/>
    </location>
</feature>
<dbReference type="GO" id="GO:0003682">
    <property type="term" value="F:chromatin binding"/>
    <property type="evidence" value="ECO:0007669"/>
    <property type="project" value="TreeGrafter"/>
</dbReference>
<dbReference type="PANTHER" id="PTHR45747">
    <property type="entry name" value="HISTONE-LYSINE N-METHYLTRANSFERASE E(Z)"/>
    <property type="match status" value="1"/>
</dbReference>
<evidence type="ECO:0000313" key="5">
    <source>
        <dbReference type="EMBL" id="GMF65637.1"/>
    </source>
</evidence>
<keyword evidence="6" id="KW-1185">Reference proteome</keyword>
<dbReference type="EMBL" id="BSXW01012487">
    <property type="protein sequence ID" value="GMF65637.1"/>
    <property type="molecule type" value="Genomic_DNA"/>
</dbReference>
<evidence type="ECO:0000259" key="4">
    <source>
        <dbReference type="PROSITE" id="PS50280"/>
    </source>
</evidence>
<dbReference type="GO" id="GO:0005634">
    <property type="term" value="C:nucleus"/>
    <property type="evidence" value="ECO:0007669"/>
    <property type="project" value="TreeGrafter"/>
</dbReference>
<dbReference type="CDD" id="cd10519">
    <property type="entry name" value="SET_EZH"/>
    <property type="match status" value="1"/>
</dbReference>
<dbReference type="SUPFAM" id="SSF82199">
    <property type="entry name" value="SET domain"/>
    <property type="match status" value="1"/>
</dbReference>
<dbReference type="SMART" id="SM00317">
    <property type="entry name" value="SET"/>
    <property type="match status" value="1"/>
</dbReference>
<feature type="compositionally biased region" description="Basic and acidic residues" evidence="3">
    <location>
        <begin position="909"/>
        <end position="930"/>
    </location>
</feature>
<keyword evidence="1" id="KW-0805">Transcription regulation</keyword>
<evidence type="ECO:0000256" key="1">
    <source>
        <dbReference type="ARBA" id="ARBA00023015"/>
    </source>
</evidence>
<dbReference type="InterPro" id="IPR045318">
    <property type="entry name" value="EZH1/2-like"/>
</dbReference>
<accession>A0A9W6YKC1</accession>
<feature type="compositionally biased region" description="Acidic residues" evidence="3">
    <location>
        <begin position="84"/>
        <end position="101"/>
    </location>
</feature>
<proteinExistence type="predicted"/>
<feature type="region of interest" description="Disordered" evidence="3">
    <location>
        <begin position="1"/>
        <end position="134"/>
    </location>
</feature>
<dbReference type="Proteomes" id="UP001165083">
    <property type="component" value="Unassembled WGS sequence"/>
</dbReference>
<sequence>MHVMRNSVVAASPPSSVIVVDDSSDEDTAAASGRRSAPLLVSSSDESDGGRPSLPKKPRVTPPQFSFTAAPTARKGLTYGDNSGSDDVEEPSDAQEDDSDTSEPSQPLGKKKATVKKVVKRKGFATTDSNDDTVEETQLKFADKNGRMYADAMSFSELQAQQRELERLRAKAHRITKAVPHTTARRAGTKRKASDALPATHNSPHALTKSPALKKTTSPSPFDFDFPGSSEESSSSLSSTSPTPAESRASLSSARAKPMSLKDVVAQERELARLRKENTKKGNQAEPIKKKKKPTPKPSAAKSSFSSFGEQNNGNIIDGTEWSSSGPDSDGGDDDTAGEYDAKASFQSEPLLEEPRSESDDEKDSDEEYKPSKPKQHPKSPAQSASTSVTNAKVKGNTGKKSIGPKQNAKSKKKKSTSKARPSSAKTGMHAPLPEEAAIVSDTLPHQRNASDTVMHTTLWRNVCLDSAPSNLLALDSNVALPFYLEADQPLLTYDVDGDLRSKCKLLPQFGKATQLLSSTLVPREPEVLVTQDEMDARVTELIERELPRIRACHQRKTKAILTEARVKVHMYLAAHETLWKQIQQTRGTILDKSLLNQMKQEKLSQELSVGYSNMWGETISVEERLFPQDINQLPSVRPLSKCTAYIGVKANVRVEDDPILRYLPYFGEDDDGRDIDEAWYDAIGSKDSNLSSGLDGEVNEFLLRLVVRECGTTDKVFSSLKKVPGFSQAYSDYSEIKKLDDSTRLAARRIKEAKELISSKPSGFPLTKVATLEPLLGNVEDSKKTLEERFAPPPTYFDSNLARGHANRGYGLGLRSTDDYTELLVTYRDMFCRMCYDFHCLHHGIEHPLPSNRVDPINPPLHLSAVALAANVKKEESGNTDPANSTPESSSPSASADTADNDNSTADENLKEEGDDMHTDEDAQLERGSSEACYDTATDEDATTTGEQHETRRSLRALTRISTLASRSLKKQTARPSRRKQARPHRVQTYSNVADESEYLDDSHYDWVTAIVRRSFKSNEKCSDECWKTTSADSTSITDGATTGANTEASSLSDTELVLLRKLRAIIGDNPCMLSSLVKSTMCKEVGAFLGSERQSKPLRTSSMDDMPLSPDARLNYNGRKRASEVPALVFDEERRNMSALDLGICCNVNILRGLHKKIGVAYSTTHGWGAFALEPIKRGEFIYEYHGALLSQDEAERRGSIYDKMTISFLFDVDDDSVVDAIRKGNKSKFANHSAVHKKCKGKVLTVGGEHRISIWAQQDIAKGEELFFDYGYHGETAPDWSQLRIKGSARHGSKKKKEVEGKKEEQ</sequence>
<evidence type="ECO:0000256" key="2">
    <source>
        <dbReference type="ARBA" id="ARBA00023163"/>
    </source>
</evidence>
<feature type="compositionally biased region" description="Low complexity" evidence="3">
    <location>
        <begin position="7"/>
        <end position="21"/>
    </location>
</feature>
<reference evidence="5" key="1">
    <citation type="submission" date="2023-04" db="EMBL/GenBank/DDBJ databases">
        <title>Phytophthora lilii NBRC 32176.</title>
        <authorList>
            <person name="Ichikawa N."/>
            <person name="Sato H."/>
            <person name="Tonouchi N."/>
        </authorList>
    </citation>
    <scope>NUCLEOTIDE SEQUENCE</scope>
    <source>
        <strain evidence="5">NBRC 32176</strain>
    </source>
</reference>
<feature type="region of interest" description="Disordered" evidence="3">
    <location>
        <begin position="1286"/>
        <end position="1309"/>
    </location>
</feature>
<organism evidence="5 6">
    <name type="scientific">Phytophthora lilii</name>
    <dbReference type="NCBI Taxonomy" id="2077276"/>
    <lineage>
        <taxon>Eukaryota</taxon>
        <taxon>Sar</taxon>
        <taxon>Stramenopiles</taxon>
        <taxon>Oomycota</taxon>
        <taxon>Peronosporomycetes</taxon>
        <taxon>Peronosporales</taxon>
        <taxon>Peronosporaceae</taxon>
        <taxon>Phytophthora</taxon>
    </lineage>
</organism>
<feature type="compositionally biased region" description="Basic residues" evidence="3">
    <location>
        <begin position="1290"/>
        <end position="1299"/>
    </location>
</feature>
<dbReference type="InterPro" id="IPR001214">
    <property type="entry name" value="SET_dom"/>
</dbReference>
<protein>
    <submittedName>
        <fullName evidence="5">Unnamed protein product</fullName>
    </submittedName>
</protein>
<dbReference type="Pfam" id="PF00856">
    <property type="entry name" value="SET"/>
    <property type="match status" value="1"/>
</dbReference>
<feature type="compositionally biased region" description="Low complexity" evidence="3">
    <location>
        <begin position="298"/>
        <end position="308"/>
    </location>
</feature>
<dbReference type="InterPro" id="IPR046341">
    <property type="entry name" value="SET_dom_sf"/>
</dbReference>
<dbReference type="PROSITE" id="PS50280">
    <property type="entry name" value="SET"/>
    <property type="match status" value="1"/>
</dbReference>
<feature type="compositionally biased region" description="Basic residues" evidence="3">
    <location>
        <begin position="409"/>
        <end position="418"/>
    </location>
</feature>
<gene>
    <name evidence="5" type="ORF">Plil01_001826800</name>
</gene>
<dbReference type="GO" id="GO:0046976">
    <property type="term" value="F:histone H3K27 methyltransferase activity"/>
    <property type="evidence" value="ECO:0007669"/>
    <property type="project" value="TreeGrafter"/>
</dbReference>
<feature type="region of interest" description="Disordered" evidence="3">
    <location>
        <begin position="966"/>
        <end position="986"/>
    </location>
</feature>
<feature type="compositionally biased region" description="Basic residues" evidence="3">
    <location>
        <begin position="969"/>
        <end position="986"/>
    </location>
</feature>
<dbReference type="PANTHER" id="PTHR45747:SF4">
    <property type="entry name" value="HISTONE-LYSINE N-METHYLTRANSFERASE E(Z)"/>
    <property type="match status" value="1"/>
</dbReference>
<feature type="compositionally biased region" description="Low complexity" evidence="3">
    <location>
        <begin position="883"/>
        <end position="908"/>
    </location>
</feature>
<keyword evidence="2" id="KW-0804">Transcription</keyword>
<dbReference type="GO" id="GO:0031507">
    <property type="term" value="P:heterochromatin formation"/>
    <property type="evidence" value="ECO:0007669"/>
    <property type="project" value="TreeGrafter"/>
</dbReference>
<dbReference type="Gene3D" id="2.170.270.10">
    <property type="entry name" value="SET domain"/>
    <property type="match status" value="1"/>
</dbReference>
<comment type="caution">
    <text evidence="5">The sequence shown here is derived from an EMBL/GenBank/DDBJ whole genome shotgun (WGS) entry which is preliminary data.</text>
</comment>
<dbReference type="OrthoDB" id="6141102at2759"/>
<feature type="compositionally biased region" description="Basic and acidic residues" evidence="3">
    <location>
        <begin position="265"/>
        <end position="280"/>
    </location>
</feature>
<feature type="region of interest" description="Disordered" evidence="3">
    <location>
        <begin position="172"/>
        <end position="433"/>
    </location>
</feature>